<evidence type="ECO:0000259" key="7">
    <source>
        <dbReference type="Pfam" id="PF03755"/>
    </source>
</evidence>
<evidence type="ECO:0000256" key="1">
    <source>
        <dbReference type="ARBA" id="ARBA00001968"/>
    </source>
</evidence>
<name>A0ABQ5LVF3_9RHOB</name>
<dbReference type="EMBL" id="BROH01000009">
    <property type="protein sequence ID" value="GKY88970.1"/>
    <property type="molecule type" value="Genomic_DNA"/>
</dbReference>
<feature type="domain" description="Endoribonuclease YicC-like C-terminal" evidence="8">
    <location>
        <begin position="184"/>
        <end position="296"/>
    </location>
</feature>
<evidence type="ECO:0000256" key="6">
    <source>
        <dbReference type="SAM" id="Coils"/>
    </source>
</evidence>
<dbReference type="Pfam" id="PF03755">
    <property type="entry name" value="YicC-like_N"/>
    <property type="match status" value="1"/>
</dbReference>
<protein>
    <recommendedName>
        <fullName evidence="11">YicC family protein</fullName>
    </recommendedName>
</protein>
<comment type="cofactor">
    <cofactor evidence="1">
        <name>a divalent metal cation</name>
        <dbReference type="ChEBI" id="CHEBI:60240"/>
    </cofactor>
</comment>
<keyword evidence="4" id="KW-0378">Hydrolase</keyword>
<dbReference type="PANTHER" id="PTHR30636">
    <property type="entry name" value="UPF0701 PROTEIN YICC"/>
    <property type="match status" value="1"/>
</dbReference>
<accession>A0ABQ5LVF3</accession>
<gene>
    <name evidence="9" type="ORF">STA1M1_28390</name>
</gene>
<evidence type="ECO:0000259" key="8">
    <source>
        <dbReference type="Pfam" id="PF08340"/>
    </source>
</evidence>
<organism evidence="9 10">
    <name type="scientific">Sinisalibacter aestuarii</name>
    <dbReference type="NCBI Taxonomy" id="2949426"/>
    <lineage>
        <taxon>Bacteria</taxon>
        <taxon>Pseudomonadati</taxon>
        <taxon>Pseudomonadota</taxon>
        <taxon>Alphaproteobacteria</taxon>
        <taxon>Rhodobacterales</taxon>
        <taxon>Roseobacteraceae</taxon>
        <taxon>Sinisalibacter</taxon>
    </lineage>
</organism>
<keyword evidence="2" id="KW-0540">Nuclease</keyword>
<keyword evidence="6" id="KW-0175">Coiled coil</keyword>
<dbReference type="PANTHER" id="PTHR30636:SF3">
    <property type="entry name" value="UPF0701 PROTEIN YICC"/>
    <property type="match status" value="1"/>
</dbReference>
<feature type="coiled-coil region" evidence="6">
    <location>
        <begin position="220"/>
        <end position="247"/>
    </location>
</feature>
<feature type="domain" description="Endoribonuclease YicC-like N-terminal" evidence="7">
    <location>
        <begin position="2"/>
        <end position="158"/>
    </location>
</feature>
<evidence type="ECO:0000256" key="2">
    <source>
        <dbReference type="ARBA" id="ARBA00022722"/>
    </source>
</evidence>
<dbReference type="InterPro" id="IPR005229">
    <property type="entry name" value="YicC/YloC-like"/>
</dbReference>
<dbReference type="RefSeq" id="WP_281843010.1">
    <property type="nucleotide sequence ID" value="NZ_BROH01000009.1"/>
</dbReference>
<evidence type="ECO:0000256" key="5">
    <source>
        <dbReference type="ARBA" id="ARBA00035648"/>
    </source>
</evidence>
<dbReference type="Proteomes" id="UP001144205">
    <property type="component" value="Unassembled WGS sequence"/>
</dbReference>
<keyword evidence="3" id="KW-0255">Endonuclease</keyword>
<dbReference type="NCBIfam" id="TIGR00255">
    <property type="entry name" value="YicC/YloC family endoribonuclease"/>
    <property type="match status" value="1"/>
</dbReference>
<reference evidence="9" key="1">
    <citation type="journal article" date="2023" name="Int. J. Syst. Evol. Microbiol.">
        <title>Sinisalibacter aestuarii sp. nov., isolated from estuarine sediment of the Arakawa River.</title>
        <authorList>
            <person name="Arafat S.T."/>
            <person name="Hirano S."/>
            <person name="Sato A."/>
            <person name="Takeuchi K."/>
            <person name="Yasuda T."/>
            <person name="Terahara T."/>
            <person name="Hamada M."/>
            <person name="Kobayashi T."/>
        </authorList>
    </citation>
    <scope>NUCLEOTIDE SEQUENCE</scope>
    <source>
        <strain evidence="9">B-399</strain>
    </source>
</reference>
<sequence length="296" mass="31817">MIHSMTGFASLKGQFGPWSWVWDIRAVNARGLDVRLKLPEWIDGLEQPVRKAVGAAVARGNVSLGLRVSREAEAGGLALDPVALERTLALIAEITHAAEARGMELARPSAVDIAAMRGVIDAAPQEDDTAPLAKALIADLPALLDAFNAMRAHEGAALGAILTDQLAQVEALVGDAGVAIEGRREAQAEALQSALARVIDNTDGADADRVAQELALIAVKSDVREEIDRLRAHVAQARSLLAGEEARGRKLDFLMQEFNREANTLCSKSQYQELTRIGLDLKAVIDQMREQVQNVE</sequence>
<evidence type="ECO:0000256" key="4">
    <source>
        <dbReference type="ARBA" id="ARBA00022801"/>
    </source>
</evidence>
<evidence type="ECO:0000256" key="3">
    <source>
        <dbReference type="ARBA" id="ARBA00022759"/>
    </source>
</evidence>
<comment type="caution">
    <text evidence="9">The sequence shown here is derived from an EMBL/GenBank/DDBJ whole genome shotgun (WGS) entry which is preliminary data.</text>
</comment>
<evidence type="ECO:0000313" key="10">
    <source>
        <dbReference type="Proteomes" id="UP001144205"/>
    </source>
</evidence>
<evidence type="ECO:0008006" key="11">
    <source>
        <dbReference type="Google" id="ProtNLM"/>
    </source>
</evidence>
<dbReference type="InterPro" id="IPR013551">
    <property type="entry name" value="YicC-like_C"/>
</dbReference>
<comment type="similarity">
    <text evidence="5">Belongs to the YicC/YloC family.</text>
</comment>
<dbReference type="InterPro" id="IPR013527">
    <property type="entry name" value="YicC-like_N"/>
</dbReference>
<proteinExistence type="inferred from homology"/>
<evidence type="ECO:0000313" key="9">
    <source>
        <dbReference type="EMBL" id="GKY88970.1"/>
    </source>
</evidence>
<dbReference type="Pfam" id="PF08340">
    <property type="entry name" value="YicC-like_C"/>
    <property type="match status" value="1"/>
</dbReference>
<keyword evidence="10" id="KW-1185">Reference proteome</keyword>